<dbReference type="InterPro" id="IPR045199">
    <property type="entry name" value="ATAD2-like"/>
</dbReference>
<proteinExistence type="inferred from homology"/>
<evidence type="ECO:0000256" key="6">
    <source>
        <dbReference type="ARBA" id="ARBA00022801"/>
    </source>
</evidence>
<keyword evidence="9" id="KW-0805">Transcription regulation</keyword>
<comment type="catalytic activity">
    <reaction evidence="15">
        <text>ATP + H2O = ADP + phosphate + H(+)</text>
        <dbReference type="Rhea" id="RHEA:13065"/>
        <dbReference type="ChEBI" id="CHEBI:15377"/>
        <dbReference type="ChEBI" id="CHEBI:15378"/>
        <dbReference type="ChEBI" id="CHEBI:30616"/>
        <dbReference type="ChEBI" id="CHEBI:43474"/>
        <dbReference type="ChEBI" id="CHEBI:456216"/>
    </reaction>
</comment>
<dbReference type="InterPro" id="IPR003593">
    <property type="entry name" value="AAA+_ATPase"/>
</dbReference>
<keyword evidence="4" id="KW-0597">Phosphoprotein</keyword>
<evidence type="ECO:0000256" key="7">
    <source>
        <dbReference type="ARBA" id="ARBA00022840"/>
    </source>
</evidence>
<reference evidence="18" key="2">
    <citation type="submission" date="2025-08" db="UniProtKB">
        <authorList>
            <consortium name="Ensembl"/>
        </authorList>
    </citation>
    <scope>IDENTIFICATION</scope>
</reference>
<dbReference type="InterPro" id="IPR041569">
    <property type="entry name" value="AAA_lid_3"/>
</dbReference>
<evidence type="ECO:0000256" key="4">
    <source>
        <dbReference type="ARBA" id="ARBA00022553"/>
    </source>
</evidence>
<dbReference type="CDD" id="cd05528">
    <property type="entry name" value="Bromo_AAA"/>
    <property type="match status" value="1"/>
</dbReference>
<dbReference type="Gene3D" id="3.40.50.300">
    <property type="entry name" value="P-loop containing nucleotide triphosphate hydrolases"/>
    <property type="match status" value="1"/>
</dbReference>
<dbReference type="Proteomes" id="UP000694553">
    <property type="component" value="Unassembled WGS sequence"/>
</dbReference>
<comment type="subcellular location">
    <subcellularLocation>
        <location evidence="1">Nucleus</location>
    </subcellularLocation>
</comment>
<accession>A0A8U7M269</accession>
<dbReference type="FunFam" id="1.10.8.60:FF:000016">
    <property type="entry name" value="ATPase family AAA domain-containing protein 2B"/>
    <property type="match status" value="1"/>
</dbReference>
<evidence type="ECO:0000256" key="3">
    <source>
        <dbReference type="ARBA" id="ARBA00022499"/>
    </source>
</evidence>
<dbReference type="SMART" id="SM00382">
    <property type="entry name" value="AAA"/>
    <property type="match status" value="1"/>
</dbReference>
<dbReference type="InterPro" id="IPR003960">
    <property type="entry name" value="ATPase_AAA_CS"/>
</dbReference>
<evidence type="ECO:0000256" key="14">
    <source>
        <dbReference type="ARBA" id="ARBA00023242"/>
    </source>
</evidence>
<dbReference type="GO" id="GO:0003682">
    <property type="term" value="F:chromatin binding"/>
    <property type="evidence" value="ECO:0007669"/>
    <property type="project" value="TreeGrafter"/>
</dbReference>
<dbReference type="GO" id="GO:0006337">
    <property type="term" value="P:nucleosome disassembly"/>
    <property type="evidence" value="ECO:0007669"/>
    <property type="project" value="TreeGrafter"/>
</dbReference>
<reference evidence="19" key="1">
    <citation type="submission" date="2019-10" db="EMBL/GenBank/DDBJ databases">
        <title>Corvus moneduloides (New Caledonian crow) genome, bCorMon1, primary haplotype.</title>
        <authorList>
            <person name="Rutz C."/>
            <person name="Fungtammasan C."/>
            <person name="Mountcastle J."/>
            <person name="Formenti G."/>
            <person name="Chow W."/>
            <person name="Howe K."/>
            <person name="Steele M.P."/>
            <person name="Fernandes J."/>
            <person name="Gilbert M.T.P."/>
            <person name="Fedrigo O."/>
            <person name="Jarvis E.D."/>
            <person name="Gemmell N."/>
        </authorList>
    </citation>
    <scope>NUCLEOTIDE SEQUENCE [LARGE SCALE GENOMIC DNA]</scope>
</reference>
<evidence type="ECO:0000256" key="12">
    <source>
        <dbReference type="ARBA" id="ARBA00023159"/>
    </source>
</evidence>
<keyword evidence="3" id="KW-1017">Isopeptide bond</keyword>
<evidence type="ECO:0000256" key="8">
    <source>
        <dbReference type="ARBA" id="ARBA00022843"/>
    </source>
</evidence>
<comment type="similarity">
    <text evidence="2">Belongs to the AAA ATPase family.</text>
</comment>
<evidence type="ECO:0000256" key="10">
    <source>
        <dbReference type="ARBA" id="ARBA00023054"/>
    </source>
</evidence>
<dbReference type="CDD" id="cd19517">
    <property type="entry name" value="RecA-like_Yta7-like"/>
    <property type="match status" value="1"/>
</dbReference>
<dbReference type="AlphaFoldDB" id="A0A8U7M269"/>
<dbReference type="PRINTS" id="PR00503">
    <property type="entry name" value="BROMODOMAIN"/>
</dbReference>
<dbReference type="GO" id="GO:0016887">
    <property type="term" value="F:ATP hydrolysis activity"/>
    <property type="evidence" value="ECO:0007669"/>
    <property type="project" value="InterPro"/>
</dbReference>
<evidence type="ECO:0000259" key="17">
    <source>
        <dbReference type="PROSITE" id="PS50014"/>
    </source>
</evidence>
<evidence type="ECO:0000256" key="9">
    <source>
        <dbReference type="ARBA" id="ARBA00023015"/>
    </source>
</evidence>
<dbReference type="InterPro" id="IPR001487">
    <property type="entry name" value="Bromodomain"/>
</dbReference>
<dbReference type="InterPro" id="IPR036427">
    <property type="entry name" value="Bromodomain-like_sf"/>
</dbReference>
<dbReference type="InterPro" id="IPR003959">
    <property type="entry name" value="ATPase_AAA_core"/>
</dbReference>
<feature type="domain" description="Bromo" evidence="17">
    <location>
        <begin position="798"/>
        <end position="853"/>
    </location>
</feature>
<dbReference type="InterPro" id="IPR027417">
    <property type="entry name" value="P-loop_NTPase"/>
</dbReference>
<dbReference type="SMART" id="SM00297">
    <property type="entry name" value="BROMO"/>
    <property type="match status" value="1"/>
</dbReference>
<dbReference type="FunFam" id="3.40.50.300:FF:000734">
    <property type="entry name" value="ATPase family, AAA domain containing 2"/>
    <property type="match status" value="1"/>
</dbReference>
<keyword evidence="14" id="KW-0539">Nucleus</keyword>
<dbReference type="Pfam" id="PF00004">
    <property type="entry name" value="AAA"/>
    <property type="match status" value="1"/>
</dbReference>
<dbReference type="PROSITE" id="PS50014">
    <property type="entry name" value="BROMODOMAIN_2"/>
    <property type="match status" value="1"/>
</dbReference>
<gene>
    <name evidence="18" type="primary">ATAD2</name>
</gene>
<evidence type="ECO:0000256" key="11">
    <source>
        <dbReference type="ARBA" id="ARBA00023117"/>
    </source>
</evidence>
<dbReference type="SUPFAM" id="SSF47370">
    <property type="entry name" value="Bromodomain"/>
    <property type="match status" value="1"/>
</dbReference>
<evidence type="ECO:0000256" key="16">
    <source>
        <dbReference type="ARBA" id="ARBA00071858"/>
    </source>
</evidence>
<evidence type="ECO:0000313" key="19">
    <source>
        <dbReference type="Proteomes" id="UP000694553"/>
    </source>
</evidence>
<dbReference type="Pfam" id="PF00439">
    <property type="entry name" value="Bromodomain"/>
    <property type="match status" value="1"/>
</dbReference>
<dbReference type="PROSITE" id="PS00674">
    <property type="entry name" value="AAA"/>
    <property type="match status" value="1"/>
</dbReference>
<keyword evidence="8" id="KW-0832">Ubl conjugation</keyword>
<keyword evidence="12" id="KW-0010">Activator</keyword>
<evidence type="ECO:0000256" key="1">
    <source>
        <dbReference type="ARBA" id="ARBA00004123"/>
    </source>
</evidence>
<dbReference type="Gene3D" id="1.10.8.60">
    <property type="match status" value="1"/>
</dbReference>
<keyword evidence="19" id="KW-1185">Reference proteome</keyword>
<evidence type="ECO:0000256" key="15">
    <source>
        <dbReference type="ARBA" id="ARBA00049360"/>
    </source>
</evidence>
<evidence type="ECO:0000256" key="5">
    <source>
        <dbReference type="ARBA" id="ARBA00022741"/>
    </source>
</evidence>
<dbReference type="GO" id="GO:0045815">
    <property type="term" value="P:transcription initiation-coupled chromatin remodeling"/>
    <property type="evidence" value="ECO:0007669"/>
    <property type="project" value="TreeGrafter"/>
</dbReference>
<evidence type="ECO:0000256" key="2">
    <source>
        <dbReference type="ARBA" id="ARBA00006914"/>
    </source>
</evidence>
<evidence type="ECO:0000256" key="13">
    <source>
        <dbReference type="ARBA" id="ARBA00023163"/>
    </source>
</evidence>
<sequence>NVVIHLLLSLTSLNSFNDSTSNEPIAKDACCLVNIGQMSFKARTDIFPITGSFMYYCILVSRTLKTRADAKAAEQAHEENGDLEVRRSCRLRQSRYTTTNDSVLFDKLITNTAEAVLQKMDDMEKMRRRRRMGDLEEFHDTEEVDTNLFCCFCINRVFHIGKLFPCPERNSSPFLFSLIQIRSLPVNFRKSDLKGVHKDRMKIGASLADVDPVQIDCSVRFDGVGGLSDHISALKEMVVFPLLYPEVFERFKIQPPRGCLFYGPPGTGKTLVARALANECSQGDRRVAFFMRKGADCLSKWVGESERQLRLLFDQAYQMRPSIIFFDEIDGLAPVRSSKQDQVHSSVVSTLLALMDGLDSRGEVVVIGATNRLDSIDPALRRPGRFDREFLFSLPNKEARKEIFKIHTRDWTLKPLDKFLEELAEKCVGYCGADIKALCAEAALCALRRRYPQIYERSEKLQLDIASIKITAKDFVMAMQKTVPASQRAGASPGRALSPILKPLLENTLERILQALQRVFPHAELSTKLSSLNPVLGNDVIDSEEESPSIFEEKPTHKMPDREKAEFLTLNRNPRCQPTSFRPRFLLVEDPGCGQAFHLAPAVIHALEKFPVYTLDLPALFVSTTSPEETCAQLMREAQRTAPSIIYVPQIPLWWETVGPTVKAVFTTLLQNIPTFAPVLLLATTDVKHGDLPEEIKALFNKDHEEVFKIQWPTCAERRSFFEDLVMKQAAEPPASKNNSVRRPLEVLPVAPPPKPRQLTEEEIRQLEEQEEDTLRELRIYLRDVTHRLVIDRRFRAFTKPVDPEEVPDYNAVIKQPMDLSTVLSKIDTHQYPTARDFLQDIDLICSNALEYNPVKDPGDRLLRHRACALRDTAYSIVREEMDEDFEQRCQEIKQSRKQRGSDCASSYFCVLPKEDSVPGCTKTDPKCNENLKMPAGPVDASTPCSKGKLCFTQTFLEKVLKSLFLSSFPSMGYFTHTVFQRKRNPDLRNVIPDLWVHRMTRARSSQVEEKQLGCGGKAMKIGTQRVFVDYCELKVSLNFNFVDTKNVSIFRMEKLYAVLSQCIYQHREDGDKNELVKVTFFVL</sequence>
<keyword evidence="6" id="KW-0378">Hydrolase</keyword>
<dbReference type="PANTHER" id="PTHR23069:SF4">
    <property type="entry name" value="ATPASE FAMILY AAA DOMAIN-CONTAINING PROTEIN 2"/>
    <property type="match status" value="1"/>
</dbReference>
<evidence type="ECO:0000313" key="18">
    <source>
        <dbReference type="Ensembl" id="ENSCMUP00000029668.1"/>
    </source>
</evidence>
<organism evidence="18 19">
    <name type="scientific">Corvus moneduloides</name>
    <name type="common">New Caledonian crow</name>
    <dbReference type="NCBI Taxonomy" id="1196302"/>
    <lineage>
        <taxon>Eukaryota</taxon>
        <taxon>Metazoa</taxon>
        <taxon>Chordata</taxon>
        <taxon>Craniata</taxon>
        <taxon>Vertebrata</taxon>
        <taxon>Euteleostomi</taxon>
        <taxon>Archelosauria</taxon>
        <taxon>Archosauria</taxon>
        <taxon>Dinosauria</taxon>
        <taxon>Saurischia</taxon>
        <taxon>Theropoda</taxon>
        <taxon>Coelurosauria</taxon>
        <taxon>Aves</taxon>
        <taxon>Neognathae</taxon>
        <taxon>Neoaves</taxon>
        <taxon>Telluraves</taxon>
        <taxon>Australaves</taxon>
        <taxon>Passeriformes</taxon>
        <taxon>Corvoidea</taxon>
        <taxon>Corvidae</taxon>
        <taxon>Corvus</taxon>
    </lineage>
</organism>
<dbReference type="Ensembl" id="ENSCMUT00000036576.1">
    <property type="protein sequence ID" value="ENSCMUP00000029668.1"/>
    <property type="gene ID" value="ENSCMUG00000005468.2"/>
</dbReference>
<dbReference type="GO" id="GO:0005524">
    <property type="term" value="F:ATP binding"/>
    <property type="evidence" value="ECO:0007669"/>
    <property type="project" value="UniProtKB-KW"/>
</dbReference>
<dbReference type="Gene3D" id="1.20.920.10">
    <property type="entry name" value="Bromodomain-like"/>
    <property type="match status" value="1"/>
</dbReference>
<keyword evidence="11" id="KW-0103">Bromodomain</keyword>
<keyword evidence="7" id="KW-0067">ATP-binding</keyword>
<keyword evidence="13" id="KW-0804">Transcription</keyword>
<dbReference type="FunFam" id="1.20.920.10:FF:000021">
    <property type="entry name" value="ATPase family AAA domain-containing protein 2"/>
    <property type="match status" value="1"/>
</dbReference>
<dbReference type="Pfam" id="PF17862">
    <property type="entry name" value="AAA_lid_3"/>
    <property type="match status" value="1"/>
</dbReference>
<reference evidence="18" key="3">
    <citation type="submission" date="2025-09" db="UniProtKB">
        <authorList>
            <consortium name="Ensembl"/>
        </authorList>
    </citation>
    <scope>IDENTIFICATION</scope>
</reference>
<keyword evidence="5" id="KW-0547">Nucleotide-binding</keyword>
<dbReference type="GO" id="GO:0042393">
    <property type="term" value="F:histone binding"/>
    <property type="evidence" value="ECO:0007669"/>
    <property type="project" value="TreeGrafter"/>
</dbReference>
<dbReference type="FunFam" id="3.40.50.300:FF:000061">
    <property type="entry name" value="ATPase family, AAA domain-containing 2"/>
    <property type="match status" value="1"/>
</dbReference>
<dbReference type="SUPFAM" id="SSF52540">
    <property type="entry name" value="P-loop containing nucleoside triphosphate hydrolases"/>
    <property type="match status" value="2"/>
</dbReference>
<protein>
    <recommendedName>
        <fullName evidence="16">ATPase family AAA domain-containing protein 2</fullName>
    </recommendedName>
</protein>
<dbReference type="PANTHER" id="PTHR23069">
    <property type="entry name" value="AAA DOMAIN-CONTAINING"/>
    <property type="match status" value="1"/>
</dbReference>
<name>A0A8U7M269_CORMO</name>
<keyword evidence="10" id="KW-0175">Coiled coil</keyword>
<dbReference type="GO" id="GO:0006334">
    <property type="term" value="P:nucleosome assembly"/>
    <property type="evidence" value="ECO:0007669"/>
    <property type="project" value="TreeGrafter"/>
</dbReference>
<dbReference type="GO" id="GO:0005654">
    <property type="term" value="C:nucleoplasm"/>
    <property type="evidence" value="ECO:0007669"/>
    <property type="project" value="UniProtKB-ARBA"/>
</dbReference>